<dbReference type="InterPro" id="IPR000262">
    <property type="entry name" value="FMN-dep_DH"/>
</dbReference>
<evidence type="ECO:0000313" key="6">
    <source>
        <dbReference type="EMBL" id="KAH9377788.1"/>
    </source>
</evidence>
<dbReference type="OrthoDB" id="25826at2759"/>
<dbReference type="PROSITE" id="PS51349">
    <property type="entry name" value="FMN_HYDROXY_ACID_DH_2"/>
    <property type="match status" value="1"/>
</dbReference>
<dbReference type="InterPro" id="IPR037396">
    <property type="entry name" value="FMN_HAD"/>
</dbReference>
<evidence type="ECO:0000256" key="2">
    <source>
        <dbReference type="ARBA" id="ARBA00022630"/>
    </source>
</evidence>
<dbReference type="SUPFAM" id="SSF51395">
    <property type="entry name" value="FMN-linked oxidoreductases"/>
    <property type="match status" value="1"/>
</dbReference>
<dbReference type="Proteomes" id="UP000821853">
    <property type="component" value="Unassembled WGS sequence"/>
</dbReference>
<gene>
    <name evidence="6" type="ORF">HPB48_018924</name>
</gene>
<keyword evidence="3" id="KW-0288">FMN</keyword>
<comment type="cofactor">
    <cofactor evidence="1">
        <name>FMN</name>
        <dbReference type="ChEBI" id="CHEBI:58210"/>
    </cofactor>
</comment>
<dbReference type="Gene3D" id="3.20.20.70">
    <property type="entry name" value="Aldolase class I"/>
    <property type="match status" value="1"/>
</dbReference>
<dbReference type="GO" id="GO:0016491">
    <property type="term" value="F:oxidoreductase activity"/>
    <property type="evidence" value="ECO:0007669"/>
    <property type="project" value="UniProtKB-KW"/>
</dbReference>
<name>A0A9J6GU10_HAELO</name>
<dbReference type="Pfam" id="PF01070">
    <property type="entry name" value="FMN_dh"/>
    <property type="match status" value="1"/>
</dbReference>
<evidence type="ECO:0000256" key="4">
    <source>
        <dbReference type="ARBA" id="ARBA00023002"/>
    </source>
</evidence>
<dbReference type="PANTHER" id="PTHR10578">
    <property type="entry name" value="S -2-HYDROXY-ACID OXIDASE-RELATED"/>
    <property type="match status" value="1"/>
</dbReference>
<dbReference type="VEuPathDB" id="VectorBase:HLOH_054891"/>
<evidence type="ECO:0000259" key="5">
    <source>
        <dbReference type="PROSITE" id="PS51349"/>
    </source>
</evidence>
<reference evidence="6 7" key="1">
    <citation type="journal article" date="2020" name="Cell">
        <title>Large-Scale Comparative Analyses of Tick Genomes Elucidate Their Genetic Diversity and Vector Capacities.</title>
        <authorList>
            <consortium name="Tick Genome and Microbiome Consortium (TIGMIC)"/>
            <person name="Jia N."/>
            <person name="Wang J."/>
            <person name="Shi W."/>
            <person name="Du L."/>
            <person name="Sun Y."/>
            <person name="Zhan W."/>
            <person name="Jiang J.F."/>
            <person name="Wang Q."/>
            <person name="Zhang B."/>
            <person name="Ji P."/>
            <person name="Bell-Sakyi L."/>
            <person name="Cui X.M."/>
            <person name="Yuan T.T."/>
            <person name="Jiang B.G."/>
            <person name="Yang W.F."/>
            <person name="Lam T.T."/>
            <person name="Chang Q.C."/>
            <person name="Ding S.J."/>
            <person name="Wang X.J."/>
            <person name="Zhu J.G."/>
            <person name="Ruan X.D."/>
            <person name="Zhao L."/>
            <person name="Wei J.T."/>
            <person name="Ye R.Z."/>
            <person name="Que T.C."/>
            <person name="Du C.H."/>
            <person name="Zhou Y.H."/>
            <person name="Cheng J.X."/>
            <person name="Dai P.F."/>
            <person name="Guo W.B."/>
            <person name="Han X.H."/>
            <person name="Huang E.J."/>
            <person name="Li L.F."/>
            <person name="Wei W."/>
            <person name="Gao Y.C."/>
            <person name="Liu J.Z."/>
            <person name="Shao H.Z."/>
            <person name="Wang X."/>
            <person name="Wang C.C."/>
            <person name="Yang T.C."/>
            <person name="Huo Q.B."/>
            <person name="Li W."/>
            <person name="Chen H.Y."/>
            <person name="Chen S.E."/>
            <person name="Zhou L.G."/>
            <person name="Ni X.B."/>
            <person name="Tian J.H."/>
            <person name="Sheng Y."/>
            <person name="Liu T."/>
            <person name="Pan Y.S."/>
            <person name="Xia L.Y."/>
            <person name="Li J."/>
            <person name="Zhao F."/>
            <person name="Cao W.C."/>
        </authorList>
    </citation>
    <scope>NUCLEOTIDE SEQUENCE [LARGE SCALE GENOMIC DNA]</scope>
    <source>
        <strain evidence="6">HaeL-2018</strain>
    </source>
</reference>
<dbReference type="OMA" id="ATHQIAH"/>
<sequence>MVDVSKVNMATTLLGQRISFPVGFSPSATHQIAHPIGEIGTAQAAQNAGTVMILSAMSTVSLEDVRRSAPNLVLWQQIYLFRNRSLTESFVKRATASRYGAIVVTVDSPVAGQAIPLVKNNFRLKEGLR</sequence>
<dbReference type="EMBL" id="JABSTR010000008">
    <property type="protein sequence ID" value="KAH9377788.1"/>
    <property type="molecule type" value="Genomic_DNA"/>
</dbReference>
<accession>A0A9J6GU10</accession>
<evidence type="ECO:0000256" key="3">
    <source>
        <dbReference type="ARBA" id="ARBA00022643"/>
    </source>
</evidence>
<organism evidence="6 7">
    <name type="scientific">Haemaphysalis longicornis</name>
    <name type="common">Bush tick</name>
    <dbReference type="NCBI Taxonomy" id="44386"/>
    <lineage>
        <taxon>Eukaryota</taxon>
        <taxon>Metazoa</taxon>
        <taxon>Ecdysozoa</taxon>
        <taxon>Arthropoda</taxon>
        <taxon>Chelicerata</taxon>
        <taxon>Arachnida</taxon>
        <taxon>Acari</taxon>
        <taxon>Parasitiformes</taxon>
        <taxon>Ixodida</taxon>
        <taxon>Ixodoidea</taxon>
        <taxon>Ixodidae</taxon>
        <taxon>Haemaphysalinae</taxon>
        <taxon>Haemaphysalis</taxon>
    </lineage>
</organism>
<dbReference type="AlphaFoldDB" id="A0A9J6GU10"/>
<keyword evidence="4" id="KW-0560">Oxidoreductase</keyword>
<proteinExistence type="predicted"/>
<protein>
    <recommendedName>
        <fullName evidence="5">FMN hydroxy acid dehydrogenase domain-containing protein</fullName>
    </recommendedName>
</protein>
<dbReference type="PANTHER" id="PTHR10578:SF107">
    <property type="entry name" value="2-HYDROXYACID OXIDASE 1"/>
    <property type="match status" value="1"/>
</dbReference>
<evidence type="ECO:0000313" key="7">
    <source>
        <dbReference type="Proteomes" id="UP000821853"/>
    </source>
</evidence>
<dbReference type="InterPro" id="IPR013785">
    <property type="entry name" value="Aldolase_TIM"/>
</dbReference>
<evidence type="ECO:0000256" key="1">
    <source>
        <dbReference type="ARBA" id="ARBA00001917"/>
    </source>
</evidence>
<keyword evidence="2" id="KW-0285">Flavoprotein</keyword>
<comment type="caution">
    <text evidence="6">The sequence shown here is derived from an EMBL/GenBank/DDBJ whole genome shotgun (WGS) entry which is preliminary data.</text>
</comment>
<feature type="domain" description="FMN hydroxy acid dehydrogenase" evidence="5">
    <location>
        <begin position="1"/>
        <end position="129"/>
    </location>
</feature>
<keyword evidence="7" id="KW-1185">Reference proteome</keyword>